<evidence type="ECO:0000256" key="12">
    <source>
        <dbReference type="HAMAP-Rule" id="MF_00176"/>
    </source>
</evidence>
<keyword evidence="4 12" id="KW-0963">Cytoplasm</keyword>
<proteinExistence type="inferred from homology"/>
<comment type="subcellular location">
    <subcellularLocation>
        <location evidence="1 12">Cytoplasm</location>
    </subcellularLocation>
</comment>
<protein>
    <recommendedName>
        <fullName evidence="12">Serine--tRNA ligase</fullName>
        <ecNumber evidence="12">6.1.1.11</ecNumber>
    </recommendedName>
    <alternativeName>
        <fullName evidence="12">Seryl-tRNA synthetase</fullName>
        <shortName evidence="12">SerRS</shortName>
    </alternativeName>
    <alternativeName>
        <fullName evidence="12">Seryl-tRNA(Ser/Sec) synthetase</fullName>
    </alternativeName>
</protein>
<feature type="binding site" evidence="12">
    <location>
        <begin position="233"/>
        <end position="235"/>
    </location>
    <ligand>
        <name>L-serine</name>
        <dbReference type="ChEBI" id="CHEBI:33384"/>
    </ligand>
</feature>
<keyword evidence="6 12" id="KW-0547">Nucleotide-binding</keyword>
<dbReference type="EC" id="6.1.1.11" evidence="12"/>
<feature type="compositionally biased region" description="Basic and acidic residues" evidence="15">
    <location>
        <begin position="43"/>
        <end position="58"/>
    </location>
</feature>
<evidence type="ECO:0000256" key="3">
    <source>
        <dbReference type="ARBA" id="ARBA00010728"/>
    </source>
</evidence>
<accession>A0A2K8L1T1</accession>
<feature type="binding site" evidence="13">
    <location>
        <position position="233"/>
    </location>
    <ligand>
        <name>L-serine</name>
        <dbReference type="ChEBI" id="CHEBI:33384"/>
    </ligand>
</feature>
<comment type="domain">
    <text evidence="12">Consists of two distinct domains, a catalytic core and a N-terminal extension that is involved in tRNA binding.</text>
</comment>
<dbReference type="InterPro" id="IPR045864">
    <property type="entry name" value="aa-tRNA-synth_II/BPL/LPL"/>
</dbReference>
<evidence type="ECO:0000256" key="15">
    <source>
        <dbReference type="SAM" id="MobiDB-lite"/>
    </source>
</evidence>
<feature type="binding site" evidence="12 14">
    <location>
        <begin position="264"/>
        <end position="266"/>
    </location>
    <ligand>
        <name>ATP</name>
        <dbReference type="ChEBI" id="CHEBI:30616"/>
    </ligand>
</feature>
<evidence type="ECO:0000256" key="13">
    <source>
        <dbReference type="PIRSR" id="PIRSR001529-1"/>
    </source>
</evidence>
<feature type="binding site" evidence="12">
    <location>
        <position position="386"/>
    </location>
    <ligand>
        <name>L-serine</name>
        <dbReference type="ChEBI" id="CHEBI:33384"/>
    </ligand>
</feature>
<dbReference type="Pfam" id="PF02403">
    <property type="entry name" value="Seryl_tRNA_N"/>
    <property type="match status" value="1"/>
</dbReference>
<comment type="catalytic activity">
    <reaction evidence="11 12">
        <text>tRNA(Ser) + L-serine + ATP = L-seryl-tRNA(Ser) + AMP + diphosphate + H(+)</text>
        <dbReference type="Rhea" id="RHEA:12292"/>
        <dbReference type="Rhea" id="RHEA-COMP:9669"/>
        <dbReference type="Rhea" id="RHEA-COMP:9703"/>
        <dbReference type="ChEBI" id="CHEBI:15378"/>
        <dbReference type="ChEBI" id="CHEBI:30616"/>
        <dbReference type="ChEBI" id="CHEBI:33019"/>
        <dbReference type="ChEBI" id="CHEBI:33384"/>
        <dbReference type="ChEBI" id="CHEBI:78442"/>
        <dbReference type="ChEBI" id="CHEBI:78533"/>
        <dbReference type="ChEBI" id="CHEBI:456215"/>
        <dbReference type="EC" id="6.1.1.11"/>
    </reaction>
</comment>
<dbReference type="HAMAP" id="MF_00176">
    <property type="entry name" value="Ser_tRNA_synth_type1"/>
    <property type="match status" value="1"/>
</dbReference>
<dbReference type="GO" id="GO:0006434">
    <property type="term" value="P:seryl-tRNA aminoacylation"/>
    <property type="evidence" value="ECO:0007669"/>
    <property type="project" value="UniProtKB-UniRule"/>
</dbReference>
<dbReference type="Gene3D" id="1.10.287.40">
    <property type="entry name" value="Serine-tRNA synthetase, tRNA binding domain"/>
    <property type="match status" value="1"/>
</dbReference>
<dbReference type="PANTHER" id="PTHR43697:SF1">
    <property type="entry name" value="SERINE--TRNA LIGASE"/>
    <property type="match status" value="1"/>
</dbReference>
<evidence type="ECO:0000256" key="1">
    <source>
        <dbReference type="ARBA" id="ARBA00004496"/>
    </source>
</evidence>
<comment type="subunit">
    <text evidence="12">Homodimer. The tRNA molecule binds across the dimer.</text>
</comment>
<feature type="region of interest" description="Disordered" evidence="15">
    <location>
        <begin position="114"/>
        <end position="133"/>
    </location>
</feature>
<dbReference type="InterPro" id="IPR033729">
    <property type="entry name" value="SerRS_core"/>
</dbReference>
<dbReference type="SUPFAM" id="SSF55681">
    <property type="entry name" value="Class II aaRS and biotin synthetases"/>
    <property type="match status" value="1"/>
</dbReference>
<sequence>MIDRQALRRDFEGLQAAIARRGGDVVAPGSAWAKVAELDARQRELKTESETQQAERNRASKAIGMKKGKGEDASAEIAAMGEVSRRVKELDALTKEAEAEFAAALLEIPNPLHDSVPAGDSEDDNVELRSWGTPRTDEVPAHWDIGTDLGILDFEAGATLAGSRFTVIKGAAARMERALMQFMLDLHADRHGYEEVWVPAIANTKTMTGTGQLPKFADDLYKLEGEDQYLIPTAEVPVTNLYQDKILDIADLPKRHCAYTPCFRREAGSAGRDERGIIRQHQFDKVELVHITTPERALTDLDELVSHAEAVLEALELPYRTVQLCTADIGFSSQLTFDLEVWLPSQNCYREISSCSSFGQFQGRRAGIRYRDENGKNQPAATLNGSGLAIGRTLVAILENYWQEDGSVRVPTVLQPYMGGMQVISN</sequence>
<evidence type="ECO:0000256" key="9">
    <source>
        <dbReference type="ARBA" id="ARBA00023146"/>
    </source>
</evidence>
<dbReference type="InterPro" id="IPR010978">
    <property type="entry name" value="tRNA-bd_arm"/>
</dbReference>
<comment type="catalytic activity">
    <reaction evidence="10 12">
        <text>tRNA(Sec) + L-serine + ATP = L-seryl-tRNA(Sec) + AMP + diphosphate + H(+)</text>
        <dbReference type="Rhea" id="RHEA:42580"/>
        <dbReference type="Rhea" id="RHEA-COMP:9742"/>
        <dbReference type="Rhea" id="RHEA-COMP:10128"/>
        <dbReference type="ChEBI" id="CHEBI:15378"/>
        <dbReference type="ChEBI" id="CHEBI:30616"/>
        <dbReference type="ChEBI" id="CHEBI:33019"/>
        <dbReference type="ChEBI" id="CHEBI:33384"/>
        <dbReference type="ChEBI" id="CHEBI:78442"/>
        <dbReference type="ChEBI" id="CHEBI:78533"/>
        <dbReference type="ChEBI" id="CHEBI:456215"/>
        <dbReference type="EC" id="6.1.1.11"/>
    </reaction>
</comment>
<dbReference type="InterPro" id="IPR015866">
    <property type="entry name" value="Ser-tRNA-synth_1_N"/>
</dbReference>
<dbReference type="PRINTS" id="PR00981">
    <property type="entry name" value="TRNASYNTHSER"/>
</dbReference>
<gene>
    <name evidence="12" type="primary">serS</name>
    <name evidence="17" type="ORF">Ga0123461_1375</name>
</gene>
<dbReference type="InterPro" id="IPR002314">
    <property type="entry name" value="aa-tRNA-synt_IIb"/>
</dbReference>
<keyword evidence="7 12" id="KW-0067">ATP-binding</keyword>
<comment type="similarity">
    <text evidence="3 12">Belongs to the class-II aminoacyl-tRNA synthetase family. Type-1 seryl-tRNA synthetase subfamily.</text>
</comment>
<feature type="binding site" evidence="12 14">
    <location>
        <begin position="351"/>
        <end position="354"/>
    </location>
    <ligand>
        <name>ATP</name>
        <dbReference type="ChEBI" id="CHEBI:30616"/>
    </ligand>
</feature>
<dbReference type="GO" id="GO:0016260">
    <property type="term" value="P:selenocysteine biosynthetic process"/>
    <property type="evidence" value="ECO:0007669"/>
    <property type="project" value="UniProtKB-UniRule"/>
</dbReference>
<feature type="region of interest" description="Disordered" evidence="15">
    <location>
        <begin position="43"/>
        <end position="70"/>
    </location>
</feature>
<evidence type="ECO:0000313" key="17">
    <source>
        <dbReference type="EMBL" id="ATX79791.1"/>
    </source>
</evidence>
<evidence type="ECO:0000256" key="5">
    <source>
        <dbReference type="ARBA" id="ARBA00022598"/>
    </source>
</evidence>
<evidence type="ECO:0000313" key="18">
    <source>
        <dbReference type="Proteomes" id="UP000231701"/>
    </source>
</evidence>
<feature type="binding site" evidence="12 13">
    <location>
        <position position="287"/>
    </location>
    <ligand>
        <name>L-serine</name>
        <dbReference type="ChEBI" id="CHEBI:33384"/>
    </ligand>
</feature>
<dbReference type="Proteomes" id="UP000231701">
    <property type="component" value="Chromosome"/>
</dbReference>
<dbReference type="PROSITE" id="PS50862">
    <property type="entry name" value="AA_TRNA_LIGASE_II"/>
    <property type="match status" value="1"/>
</dbReference>
<dbReference type="GO" id="GO:0005524">
    <property type="term" value="F:ATP binding"/>
    <property type="evidence" value="ECO:0007669"/>
    <property type="project" value="UniProtKB-UniRule"/>
</dbReference>
<evidence type="ECO:0000256" key="14">
    <source>
        <dbReference type="PIRSR" id="PIRSR001529-2"/>
    </source>
</evidence>
<evidence type="ECO:0000256" key="11">
    <source>
        <dbReference type="ARBA" id="ARBA00048823"/>
    </source>
</evidence>
<dbReference type="NCBIfam" id="TIGR00414">
    <property type="entry name" value="serS"/>
    <property type="match status" value="1"/>
</dbReference>
<dbReference type="InterPro" id="IPR006195">
    <property type="entry name" value="aa-tRNA-synth_II"/>
</dbReference>
<dbReference type="OrthoDB" id="5288043at2"/>
<comment type="pathway">
    <text evidence="2 12">Aminoacyl-tRNA biosynthesis; selenocysteinyl-tRNA(Sec) biosynthesis; L-seryl-tRNA(Sec) from L-serine and tRNA(Sec): step 1/1.</text>
</comment>
<keyword evidence="18" id="KW-1185">Reference proteome</keyword>
<dbReference type="InterPro" id="IPR002317">
    <property type="entry name" value="Ser-tRNA-ligase_type_1"/>
</dbReference>
<keyword evidence="5 12" id="KW-0436">Ligase</keyword>
<dbReference type="EMBL" id="CP018799">
    <property type="protein sequence ID" value="ATX79791.1"/>
    <property type="molecule type" value="Genomic_DNA"/>
</dbReference>
<dbReference type="Pfam" id="PF00587">
    <property type="entry name" value="tRNA-synt_2b"/>
    <property type="match status" value="1"/>
</dbReference>
<feature type="domain" description="Aminoacyl-transfer RNA synthetases class-II family profile" evidence="16">
    <location>
        <begin position="174"/>
        <end position="411"/>
    </location>
</feature>
<evidence type="ECO:0000256" key="2">
    <source>
        <dbReference type="ARBA" id="ARBA00005045"/>
    </source>
</evidence>
<feature type="binding site" evidence="13">
    <location>
        <position position="264"/>
    </location>
    <ligand>
        <name>L-serine</name>
        <dbReference type="ChEBI" id="CHEBI:33384"/>
    </ligand>
</feature>
<dbReference type="GO" id="GO:0004828">
    <property type="term" value="F:serine-tRNA ligase activity"/>
    <property type="evidence" value="ECO:0007669"/>
    <property type="project" value="UniProtKB-UniRule"/>
</dbReference>
<dbReference type="KEGG" id="maes:Ga0123461_1375"/>
<keyword evidence="8 12" id="KW-0648">Protein biosynthesis</keyword>
<dbReference type="GO" id="GO:0005737">
    <property type="term" value="C:cytoplasm"/>
    <property type="evidence" value="ECO:0007669"/>
    <property type="project" value="UniProtKB-SubCell"/>
</dbReference>
<reference evidence="17 18" key="1">
    <citation type="submission" date="2016-12" db="EMBL/GenBank/DDBJ databases">
        <title>Isolation and genomic insights into novel planktonic Zetaproteobacteria from stratified waters of the Chesapeake Bay.</title>
        <authorList>
            <person name="McAllister S.M."/>
            <person name="Kato S."/>
            <person name="Chan C.S."/>
            <person name="Chiu B.K."/>
            <person name="Field E.K."/>
        </authorList>
    </citation>
    <scope>NUCLEOTIDE SEQUENCE [LARGE SCALE GENOMIC DNA]</scope>
    <source>
        <strain evidence="17 18">CP-5</strain>
    </source>
</reference>
<dbReference type="InterPro" id="IPR042103">
    <property type="entry name" value="SerRS_1_N_sf"/>
</dbReference>
<dbReference type="RefSeq" id="WP_100277642.1">
    <property type="nucleotide sequence ID" value="NZ_CP018799.1"/>
</dbReference>
<evidence type="ECO:0000256" key="8">
    <source>
        <dbReference type="ARBA" id="ARBA00022917"/>
    </source>
</evidence>
<keyword evidence="9 12" id="KW-0030">Aminoacyl-tRNA synthetase</keyword>
<comment type="caution">
    <text evidence="12">Lacks conserved residue(s) required for the propagation of feature annotation.</text>
</comment>
<dbReference type="UniPathway" id="UPA00906">
    <property type="reaction ID" value="UER00895"/>
</dbReference>
<evidence type="ECO:0000256" key="6">
    <source>
        <dbReference type="ARBA" id="ARBA00022741"/>
    </source>
</evidence>
<evidence type="ECO:0000256" key="7">
    <source>
        <dbReference type="ARBA" id="ARBA00022840"/>
    </source>
</evidence>
<evidence type="ECO:0000256" key="10">
    <source>
        <dbReference type="ARBA" id="ARBA00047929"/>
    </source>
</evidence>
<organism evidence="17 18">
    <name type="scientific">Mariprofundus aestuarium</name>
    <dbReference type="NCBI Taxonomy" id="1921086"/>
    <lineage>
        <taxon>Bacteria</taxon>
        <taxon>Pseudomonadati</taxon>
        <taxon>Pseudomonadota</taxon>
        <taxon>Candidatius Mariprofundia</taxon>
        <taxon>Mariprofundales</taxon>
        <taxon>Mariprofundaceae</taxon>
        <taxon>Mariprofundus</taxon>
    </lineage>
</organism>
<comment type="function">
    <text evidence="12">Catalyzes the attachment of serine to tRNA(Ser). Is also able to aminoacylate tRNA(Sec) with serine, to form the misacylated tRNA L-seryl-tRNA(Sec), which will be further converted into selenocysteinyl-tRNA(Sec).</text>
</comment>
<dbReference type="PIRSF" id="PIRSF001529">
    <property type="entry name" value="Ser-tRNA-synth_IIa"/>
    <property type="match status" value="1"/>
</dbReference>
<evidence type="ECO:0000259" key="16">
    <source>
        <dbReference type="PROSITE" id="PS50862"/>
    </source>
</evidence>
<dbReference type="AlphaFoldDB" id="A0A2K8L1T1"/>
<dbReference type="SUPFAM" id="SSF46589">
    <property type="entry name" value="tRNA-binding arm"/>
    <property type="match status" value="1"/>
</dbReference>
<dbReference type="PANTHER" id="PTHR43697">
    <property type="entry name" value="SERYL-TRNA SYNTHETASE"/>
    <property type="match status" value="1"/>
</dbReference>
<name>A0A2K8L1T1_MARES</name>
<feature type="binding site" evidence="13">
    <location>
        <position position="384"/>
    </location>
    <ligand>
        <name>L-serine</name>
        <dbReference type="ChEBI" id="CHEBI:33384"/>
    </ligand>
</feature>
<evidence type="ECO:0000256" key="4">
    <source>
        <dbReference type="ARBA" id="ARBA00022490"/>
    </source>
</evidence>
<dbReference type="Gene3D" id="3.30.930.10">
    <property type="entry name" value="Bira Bifunctional Protein, Domain 2"/>
    <property type="match status" value="1"/>
</dbReference>
<dbReference type="CDD" id="cd00770">
    <property type="entry name" value="SerRS_core"/>
    <property type="match status" value="1"/>
</dbReference>